<dbReference type="SUPFAM" id="SSF53187">
    <property type="entry name" value="Zn-dependent exopeptidases"/>
    <property type="match status" value="1"/>
</dbReference>
<name>A0ABN7T1A5_OIKDI</name>
<keyword evidence="10" id="KW-1185">Reference proteome</keyword>
<evidence type="ECO:0000256" key="6">
    <source>
        <dbReference type="PROSITE-ProRule" id="PRU01379"/>
    </source>
</evidence>
<sequence>MDVIGNVKHQTIKPPEEEELPTSPGHLIFDADFESGNLGKVEYCGNNEYDLYIRVDTCNQKYRLWFHYSVTNAKVGQTCIFHIVNFSKGRSLYREGMGPVVRSTSRVNWTRLSQSQCYYWKGESGGYILSFTFKFDVDERYEFAYCFPYDYARMQSKIQSLPSSLVDRRVLAHTLQKRNIDLLTIGSGERHIVVMARVHPGESPASFIMDGFLDFITSEECNIAKYLRDQVTFKIIPMLNPDGVALGNYRCSLMGFDLNRHWRDTNPWAQPGLHAVKAFLIGLEKEHPVDFCFDIHAHSLATGAFMYGNVVSEDQQSEQQAFPKIFSAFAEDFSLSKTNFNKDAVKSGTARRVLRGLFPKSYTLEVSFYNYQKDLRSVPYTQKAYCELGENLARAIAEYYRKYPTL</sequence>
<comment type="subcellular location">
    <subcellularLocation>
        <location evidence="2">Cytoplasm</location>
        <location evidence="2">Cytosol</location>
    </subcellularLocation>
</comment>
<evidence type="ECO:0000256" key="7">
    <source>
        <dbReference type="SAM" id="MobiDB-lite"/>
    </source>
</evidence>
<evidence type="ECO:0000259" key="8">
    <source>
        <dbReference type="PROSITE" id="PS52035"/>
    </source>
</evidence>
<gene>
    <name evidence="9" type="ORF">OKIOD_LOCUS14632</name>
</gene>
<keyword evidence="4" id="KW-0121">Carboxypeptidase</keyword>
<feature type="domain" description="Peptidase M14" evidence="8">
    <location>
        <begin position="145"/>
        <end position="400"/>
    </location>
</feature>
<keyword evidence="4" id="KW-0645">Protease</keyword>
<dbReference type="PANTHER" id="PTHR12756:SF9">
    <property type="entry name" value="CYTOSOLIC CARBOXYPEPTIDASE 6"/>
    <property type="match status" value="1"/>
</dbReference>
<dbReference type="Gene3D" id="2.60.40.3120">
    <property type="match status" value="1"/>
</dbReference>
<dbReference type="Pfam" id="PF00246">
    <property type="entry name" value="Peptidase_M14"/>
    <property type="match status" value="1"/>
</dbReference>
<evidence type="ECO:0000256" key="5">
    <source>
        <dbReference type="ARBA" id="ARBA00029302"/>
    </source>
</evidence>
<evidence type="ECO:0000256" key="1">
    <source>
        <dbReference type="ARBA" id="ARBA00001947"/>
    </source>
</evidence>
<comment type="similarity">
    <text evidence="3 6">Belongs to the peptidase M14 family.</text>
</comment>
<dbReference type="Gene3D" id="3.40.630.10">
    <property type="entry name" value="Zn peptidases"/>
    <property type="match status" value="1"/>
</dbReference>
<evidence type="ECO:0000256" key="4">
    <source>
        <dbReference type="ARBA" id="ARBA00022645"/>
    </source>
</evidence>
<dbReference type="PROSITE" id="PS52035">
    <property type="entry name" value="PEPTIDASE_M14"/>
    <property type="match status" value="1"/>
</dbReference>
<accession>A0ABN7T1A5</accession>
<feature type="region of interest" description="Disordered" evidence="7">
    <location>
        <begin position="1"/>
        <end position="21"/>
    </location>
</feature>
<evidence type="ECO:0000256" key="3">
    <source>
        <dbReference type="ARBA" id="ARBA00005988"/>
    </source>
</evidence>
<dbReference type="Proteomes" id="UP001158576">
    <property type="component" value="Chromosome 2"/>
</dbReference>
<feature type="active site" description="Proton donor/acceptor" evidence="6">
    <location>
        <position position="365"/>
    </location>
</feature>
<protein>
    <submittedName>
        <fullName evidence="9">Oidioi.mRNA.OKI2018_I69.chr2.g5867.t1.cds</fullName>
    </submittedName>
</protein>
<keyword evidence="4" id="KW-0378">Hydrolase</keyword>
<comment type="cofactor">
    <cofactor evidence="1">
        <name>Zn(2+)</name>
        <dbReference type="ChEBI" id="CHEBI:29105"/>
    </cofactor>
</comment>
<dbReference type="Pfam" id="PF18027">
    <property type="entry name" value="Pepdidase_M14_N"/>
    <property type="match status" value="1"/>
</dbReference>
<dbReference type="InterPro" id="IPR040626">
    <property type="entry name" value="Pepdidase_M14_N"/>
</dbReference>
<dbReference type="InterPro" id="IPR050821">
    <property type="entry name" value="Cytosolic_carboxypeptidase"/>
</dbReference>
<dbReference type="InterPro" id="IPR000834">
    <property type="entry name" value="Peptidase_M14"/>
</dbReference>
<evidence type="ECO:0000256" key="2">
    <source>
        <dbReference type="ARBA" id="ARBA00004514"/>
    </source>
</evidence>
<dbReference type="PANTHER" id="PTHR12756">
    <property type="entry name" value="CYTOSOLIC CARBOXYPEPTIDASE"/>
    <property type="match status" value="1"/>
</dbReference>
<dbReference type="EMBL" id="OU015567">
    <property type="protein sequence ID" value="CAG5111573.1"/>
    <property type="molecule type" value="Genomic_DNA"/>
</dbReference>
<reference evidence="9 10" key="1">
    <citation type="submission" date="2021-04" db="EMBL/GenBank/DDBJ databases">
        <authorList>
            <person name="Bliznina A."/>
        </authorList>
    </citation>
    <scope>NUCLEOTIDE SEQUENCE [LARGE SCALE GENOMIC DNA]</scope>
</reference>
<evidence type="ECO:0000313" key="10">
    <source>
        <dbReference type="Proteomes" id="UP001158576"/>
    </source>
</evidence>
<evidence type="ECO:0000313" key="9">
    <source>
        <dbReference type="EMBL" id="CAG5111573.1"/>
    </source>
</evidence>
<organism evidence="9 10">
    <name type="scientific">Oikopleura dioica</name>
    <name type="common">Tunicate</name>
    <dbReference type="NCBI Taxonomy" id="34765"/>
    <lineage>
        <taxon>Eukaryota</taxon>
        <taxon>Metazoa</taxon>
        <taxon>Chordata</taxon>
        <taxon>Tunicata</taxon>
        <taxon>Appendicularia</taxon>
        <taxon>Copelata</taxon>
        <taxon>Oikopleuridae</taxon>
        <taxon>Oikopleura</taxon>
    </lineage>
</organism>
<comment type="catalytic activity">
    <reaction evidence="5">
        <text>(L-glutamyl)(n+1)-gamma-L-glutamyl-L-glutamyl-[protein] + H2O = (L-glutamyl)(n)-gamma-L-glutamyl-L-glutamyl-[protein] + L-glutamate</text>
        <dbReference type="Rhea" id="RHEA:60004"/>
        <dbReference type="Rhea" id="RHEA-COMP:15519"/>
        <dbReference type="Rhea" id="RHEA-COMP:15675"/>
        <dbReference type="ChEBI" id="CHEBI:15377"/>
        <dbReference type="ChEBI" id="CHEBI:29985"/>
        <dbReference type="ChEBI" id="CHEBI:143623"/>
    </reaction>
    <physiologicalReaction direction="left-to-right" evidence="5">
        <dbReference type="Rhea" id="RHEA:60005"/>
    </physiologicalReaction>
</comment>
<proteinExistence type="inferred from homology"/>